<evidence type="ECO:0000256" key="2">
    <source>
        <dbReference type="ARBA" id="ARBA00022727"/>
    </source>
</evidence>
<dbReference type="InterPro" id="IPR006259">
    <property type="entry name" value="Adenyl_kin_sub"/>
</dbReference>
<feature type="binding site" evidence="5">
    <location>
        <begin position="85"/>
        <end position="88"/>
    </location>
    <ligand>
        <name>AMP</name>
        <dbReference type="ChEBI" id="CHEBI:456215"/>
    </ligand>
</feature>
<dbReference type="HAMAP" id="MF_00235">
    <property type="entry name" value="Adenylate_kinase_Adk"/>
    <property type="match status" value="1"/>
</dbReference>
<feature type="binding site" evidence="5">
    <location>
        <begin position="132"/>
        <end position="133"/>
    </location>
    <ligand>
        <name>ATP</name>
        <dbReference type="ChEBI" id="CHEBI:30616"/>
    </ligand>
</feature>
<feature type="binding site" evidence="5">
    <location>
        <position position="167"/>
    </location>
    <ligand>
        <name>AMP</name>
        <dbReference type="ChEBI" id="CHEBI:456215"/>
    </ligand>
</feature>
<dbReference type="Proteomes" id="UP000696184">
    <property type="component" value="Unassembled WGS sequence"/>
</dbReference>
<evidence type="ECO:0000256" key="3">
    <source>
        <dbReference type="ARBA" id="ARBA00022741"/>
    </source>
</evidence>
<keyword evidence="1 5" id="KW-0808">Transferase</keyword>
<dbReference type="SUPFAM" id="SSF52540">
    <property type="entry name" value="P-loop containing nucleoside triphosphate hydrolases"/>
    <property type="match status" value="1"/>
</dbReference>
<feature type="region of interest" description="NMP" evidence="5">
    <location>
        <begin position="30"/>
        <end position="59"/>
    </location>
</feature>
<feature type="binding site" evidence="5">
    <location>
        <position position="123"/>
    </location>
    <ligand>
        <name>ATP</name>
        <dbReference type="ChEBI" id="CHEBI:30616"/>
    </ligand>
</feature>
<feature type="domain" description="Adenylate kinase active site lid" evidence="8">
    <location>
        <begin position="123"/>
        <end position="158"/>
    </location>
</feature>
<dbReference type="NCBIfam" id="NF001379">
    <property type="entry name" value="PRK00279.1-1"/>
    <property type="match status" value="1"/>
</dbReference>
<feature type="region of interest" description="LID" evidence="5">
    <location>
        <begin position="122"/>
        <end position="159"/>
    </location>
</feature>
<feature type="binding site" evidence="5">
    <location>
        <position position="31"/>
    </location>
    <ligand>
        <name>AMP</name>
        <dbReference type="ChEBI" id="CHEBI:456215"/>
    </ligand>
</feature>
<organism evidence="9 10">
    <name type="scientific">Xenorhabdus lircayensis</name>
    <dbReference type="NCBI Taxonomy" id="2763499"/>
    <lineage>
        <taxon>Bacteria</taxon>
        <taxon>Pseudomonadati</taxon>
        <taxon>Pseudomonadota</taxon>
        <taxon>Gammaproteobacteria</taxon>
        <taxon>Enterobacterales</taxon>
        <taxon>Morganellaceae</taxon>
        <taxon>Xenorhabdus</taxon>
    </lineage>
</organism>
<feature type="binding site" evidence="5">
    <location>
        <position position="92"/>
    </location>
    <ligand>
        <name>AMP</name>
        <dbReference type="ChEBI" id="CHEBI:456215"/>
    </ligand>
</feature>
<evidence type="ECO:0000313" key="9">
    <source>
        <dbReference type="EMBL" id="MBI6548747.1"/>
    </source>
</evidence>
<evidence type="ECO:0000256" key="6">
    <source>
        <dbReference type="RuleBase" id="RU003330"/>
    </source>
</evidence>
<protein>
    <recommendedName>
        <fullName evidence="5 7">Adenylate kinase</fullName>
        <shortName evidence="5">AK</shortName>
        <ecNumber evidence="5 7">2.7.4.3</ecNumber>
    </recommendedName>
    <alternativeName>
        <fullName evidence="5">ATP-AMP transphosphorylase</fullName>
    </alternativeName>
    <alternativeName>
        <fullName evidence="5">ATP:AMP phosphotransferase</fullName>
    </alternativeName>
    <alternativeName>
        <fullName evidence="5">Adenylate monophosphate kinase</fullName>
    </alternativeName>
</protein>
<comment type="pathway">
    <text evidence="5">Purine metabolism; AMP biosynthesis via salvage pathway; AMP from ADP: step 1/1.</text>
</comment>
<keyword evidence="5" id="KW-0963">Cytoplasm</keyword>
<feature type="binding site" evidence="5">
    <location>
        <position position="200"/>
    </location>
    <ligand>
        <name>ATP</name>
        <dbReference type="ChEBI" id="CHEBI:30616"/>
    </ligand>
</feature>
<dbReference type="NCBIfam" id="NF001381">
    <property type="entry name" value="PRK00279.1-3"/>
    <property type="match status" value="1"/>
</dbReference>
<dbReference type="CDD" id="cd01428">
    <property type="entry name" value="ADK"/>
    <property type="match status" value="1"/>
</dbReference>
<dbReference type="Pfam" id="PF05191">
    <property type="entry name" value="ADK_lid"/>
    <property type="match status" value="1"/>
</dbReference>
<dbReference type="Gene3D" id="3.40.50.300">
    <property type="entry name" value="P-loop containing nucleotide triphosphate hydrolases"/>
    <property type="match status" value="1"/>
</dbReference>
<dbReference type="NCBIfam" id="TIGR01351">
    <property type="entry name" value="adk"/>
    <property type="match status" value="1"/>
</dbReference>
<evidence type="ECO:0000313" key="10">
    <source>
        <dbReference type="Proteomes" id="UP000696184"/>
    </source>
</evidence>
<keyword evidence="5 7" id="KW-0067">ATP-binding</keyword>
<keyword evidence="2 5" id="KW-0545">Nucleotide biosynthesis</keyword>
<keyword evidence="10" id="KW-1185">Reference proteome</keyword>
<dbReference type="Pfam" id="PF00406">
    <property type="entry name" value="ADK"/>
    <property type="match status" value="1"/>
</dbReference>
<reference evidence="9 10" key="1">
    <citation type="submission" date="2020-08" db="EMBL/GenBank/DDBJ databases">
        <title>Description of Xenorhabdus lircayensis sp. nov., the symbiotic bacterium associated with the entomopathogenic nematode Steirnernema unicornum.</title>
        <authorList>
            <person name="Castaneda-Alvarez C."/>
            <person name="Prodan S."/>
            <person name="Zamorano A."/>
            <person name="San-Blas E."/>
            <person name="Aballay E."/>
        </authorList>
    </citation>
    <scope>NUCLEOTIDE SEQUENCE [LARGE SCALE GENOMIC DNA]</scope>
    <source>
        <strain evidence="9 10">VLS</strain>
    </source>
</reference>
<evidence type="ECO:0000256" key="7">
    <source>
        <dbReference type="RuleBase" id="RU003331"/>
    </source>
</evidence>
<comment type="similarity">
    <text evidence="5 6">Belongs to the adenylate kinase family.</text>
</comment>
<dbReference type="NCBIfam" id="NF001380">
    <property type="entry name" value="PRK00279.1-2"/>
    <property type="match status" value="1"/>
</dbReference>
<name>A0ABS0U4D3_9GAMM</name>
<comment type="subunit">
    <text evidence="5 7">Monomer.</text>
</comment>
<dbReference type="InterPro" id="IPR007862">
    <property type="entry name" value="Adenylate_kinase_lid-dom"/>
</dbReference>
<comment type="caution">
    <text evidence="5">Lacks conserved residue(s) required for the propagation of feature annotation.</text>
</comment>
<dbReference type="EC" id="2.7.4.3" evidence="5 7"/>
<proteinExistence type="inferred from homology"/>
<evidence type="ECO:0000259" key="8">
    <source>
        <dbReference type="Pfam" id="PF05191"/>
    </source>
</evidence>
<evidence type="ECO:0000256" key="1">
    <source>
        <dbReference type="ARBA" id="ARBA00022679"/>
    </source>
</evidence>
<comment type="subcellular location">
    <subcellularLocation>
        <location evidence="5 7">Cytoplasm</location>
    </subcellularLocation>
</comment>
<comment type="catalytic activity">
    <reaction evidence="5 7">
        <text>AMP + ATP = 2 ADP</text>
        <dbReference type="Rhea" id="RHEA:12973"/>
        <dbReference type="ChEBI" id="CHEBI:30616"/>
        <dbReference type="ChEBI" id="CHEBI:456215"/>
        <dbReference type="ChEBI" id="CHEBI:456216"/>
        <dbReference type="EC" id="2.7.4.3"/>
    </reaction>
</comment>
<comment type="domain">
    <text evidence="5">Consists of three domains, a large central CORE domain and two small peripheral domains, NMPbind and LID, which undergo movements during catalysis. The LID domain closes over the site of phosphoryl transfer upon ATP binding. Assembling and dissambling the active center during each catalytic cycle provides an effective means to prevent ATP hydrolysis.</text>
</comment>
<dbReference type="InterPro" id="IPR033690">
    <property type="entry name" value="Adenylat_kinase_CS"/>
</dbReference>
<evidence type="ECO:0000256" key="4">
    <source>
        <dbReference type="ARBA" id="ARBA00022777"/>
    </source>
</evidence>
<dbReference type="InterPro" id="IPR027417">
    <property type="entry name" value="P-loop_NTPase"/>
</dbReference>
<dbReference type="InterPro" id="IPR000850">
    <property type="entry name" value="Adenylat/UMP-CMP_kin"/>
</dbReference>
<dbReference type="RefSeq" id="WP_198689533.1">
    <property type="nucleotide sequence ID" value="NZ_CAWPUD010000031.1"/>
</dbReference>
<comment type="caution">
    <text evidence="9">The sequence shown here is derived from an EMBL/GenBank/DDBJ whole genome shotgun (WGS) entry which is preliminary data.</text>
</comment>
<feature type="binding site" evidence="5">
    <location>
        <position position="36"/>
    </location>
    <ligand>
        <name>AMP</name>
        <dbReference type="ChEBI" id="CHEBI:456215"/>
    </ligand>
</feature>
<sequence length="215" mass="23927">MRIILLGAPGAGKGTQAQFIMEKYGIPQISTGDMLRAAVKAGTKLGLKAKELMDDGKLVTDELVIALVKERIKQDDCRNGFLLDGFPRTIPQADAMKEADIKIDLVLEFDVPDEIIVERIIGRRVHAPSGRVYHIKFNPPKVENKDDATGEELTIRKDDQEDTVRKRLVEYHAQTAPLVSYYQKEAQAGNTEYFKLDGTRQVSEVSAELACILGE</sequence>
<accession>A0ABS0U4D3</accession>
<dbReference type="PROSITE" id="PS00113">
    <property type="entry name" value="ADENYLATE_KINASE"/>
    <property type="match status" value="1"/>
</dbReference>
<keyword evidence="3 5" id="KW-0547">Nucleotide-binding</keyword>
<feature type="binding site" evidence="5">
    <location>
        <position position="156"/>
    </location>
    <ligand>
        <name>AMP</name>
        <dbReference type="ChEBI" id="CHEBI:456215"/>
    </ligand>
</feature>
<dbReference type="GO" id="GO:0004017">
    <property type="term" value="F:AMP kinase activity"/>
    <property type="evidence" value="ECO:0007669"/>
    <property type="project" value="UniProtKB-EC"/>
</dbReference>
<gene>
    <name evidence="5 9" type="primary">adk</name>
    <name evidence="9" type="ORF">H8A87_08440</name>
</gene>
<dbReference type="EMBL" id="JACOII010000033">
    <property type="protein sequence ID" value="MBI6548747.1"/>
    <property type="molecule type" value="Genomic_DNA"/>
</dbReference>
<evidence type="ECO:0000256" key="5">
    <source>
        <dbReference type="HAMAP-Rule" id="MF_00235"/>
    </source>
</evidence>
<dbReference type="PRINTS" id="PR00094">
    <property type="entry name" value="ADENYLTKNASE"/>
</dbReference>
<feature type="binding site" evidence="5">
    <location>
        <begin position="10"/>
        <end position="15"/>
    </location>
    <ligand>
        <name>ATP</name>
        <dbReference type="ChEBI" id="CHEBI:30616"/>
    </ligand>
</feature>
<feature type="binding site" evidence="5">
    <location>
        <begin position="57"/>
        <end position="59"/>
    </location>
    <ligand>
        <name>AMP</name>
        <dbReference type="ChEBI" id="CHEBI:456215"/>
    </ligand>
</feature>
<keyword evidence="4 5" id="KW-0418">Kinase</keyword>
<comment type="function">
    <text evidence="5">Catalyzes the reversible transfer of the terminal phosphate group between ATP and AMP. Plays an important role in cellular energy homeostasis and in adenine nucleotide metabolism.</text>
</comment>
<dbReference type="PANTHER" id="PTHR23359">
    <property type="entry name" value="NUCLEOTIDE KINASE"/>
    <property type="match status" value="1"/>
</dbReference>